<proteinExistence type="predicted"/>
<dbReference type="EMBL" id="PNCL01000001">
    <property type="protein sequence ID" value="TMP63060.1"/>
    <property type="molecule type" value="Genomic_DNA"/>
</dbReference>
<dbReference type="AlphaFoldDB" id="A0A5S3XXU5"/>
<reference evidence="3 4" key="1">
    <citation type="submission" date="2017-12" db="EMBL/GenBank/DDBJ databases">
        <authorList>
            <person name="Paulsen S."/>
            <person name="Gram L.K."/>
        </authorList>
    </citation>
    <scope>NUCLEOTIDE SEQUENCE [LARGE SCALE GENOMIC DNA]</scope>
    <source>
        <strain evidence="2 4">S2231</strain>
        <strain evidence="1 3">S2233</strain>
    </source>
</reference>
<dbReference type="Proteomes" id="UP000305730">
    <property type="component" value="Unassembled WGS sequence"/>
</dbReference>
<protein>
    <submittedName>
        <fullName evidence="2">Uncharacterized protein</fullName>
    </submittedName>
</protein>
<gene>
    <name evidence="2" type="ORF">CWB96_00185</name>
    <name evidence="1" type="ORF">CWB97_02180</name>
</gene>
<evidence type="ECO:0000313" key="4">
    <source>
        <dbReference type="Proteomes" id="UP000307706"/>
    </source>
</evidence>
<dbReference type="OrthoDB" id="9938420at2"/>
<evidence type="ECO:0000313" key="3">
    <source>
        <dbReference type="Proteomes" id="UP000305730"/>
    </source>
</evidence>
<name>A0A5S3XXU5_9GAMM</name>
<evidence type="ECO:0000313" key="2">
    <source>
        <dbReference type="EMBL" id="TMP63060.1"/>
    </source>
</evidence>
<sequence length="106" mass="12460">MSDIFLNAIVQNKKPDAHRIKDVLHCDRLPYPTNYIKHNIFCVIYVPKDQESINKARYAIDLMIKNGALSEQMVRIRMAVEQYNFEEMINGFLYEQTNEAAKRSHV</sequence>
<dbReference type="RefSeq" id="WP_138594652.1">
    <property type="nucleotide sequence ID" value="NZ_PNCK01000009.1"/>
</dbReference>
<organism evidence="2 4">
    <name type="scientific">Pseudoalteromonas citrea</name>
    <dbReference type="NCBI Taxonomy" id="43655"/>
    <lineage>
        <taxon>Bacteria</taxon>
        <taxon>Pseudomonadati</taxon>
        <taxon>Pseudomonadota</taxon>
        <taxon>Gammaproteobacteria</taxon>
        <taxon>Alteromonadales</taxon>
        <taxon>Pseudoalteromonadaceae</taxon>
        <taxon>Pseudoalteromonas</taxon>
    </lineage>
</organism>
<comment type="caution">
    <text evidence="2">The sequence shown here is derived from an EMBL/GenBank/DDBJ whole genome shotgun (WGS) entry which is preliminary data.</text>
</comment>
<accession>A0A5S3XXU5</accession>
<reference evidence="3 4" key="2">
    <citation type="submission" date="2019-06" db="EMBL/GenBank/DDBJ databases">
        <title>Co-occurence of chitin degradation, pigmentation and bioactivity in marine Pseudoalteromonas.</title>
        <authorList>
            <person name="Sonnenschein E.C."/>
            <person name="Bech P.K."/>
        </authorList>
    </citation>
    <scope>NUCLEOTIDE SEQUENCE [LARGE SCALE GENOMIC DNA]</scope>
    <source>
        <strain evidence="4">S2231</strain>
        <strain evidence="3">S2233</strain>
    </source>
</reference>
<reference evidence="2" key="3">
    <citation type="submission" date="2019-09" db="EMBL/GenBank/DDBJ databases">
        <title>Co-occurence of chitin degradation, pigmentation and bioactivity in marine Pseudoalteromonas.</title>
        <authorList>
            <person name="Sonnenschein E.C."/>
            <person name="Bech P.K."/>
        </authorList>
    </citation>
    <scope>NUCLEOTIDE SEQUENCE</scope>
    <source>
        <strain evidence="2">S2231</strain>
        <strain evidence="1">S2233</strain>
    </source>
</reference>
<dbReference type="EMBL" id="PNCK01000009">
    <property type="protein sequence ID" value="TMP46284.1"/>
    <property type="molecule type" value="Genomic_DNA"/>
</dbReference>
<dbReference type="Proteomes" id="UP000307706">
    <property type="component" value="Unassembled WGS sequence"/>
</dbReference>
<evidence type="ECO:0000313" key="1">
    <source>
        <dbReference type="EMBL" id="TMP46284.1"/>
    </source>
</evidence>
<keyword evidence="3" id="KW-1185">Reference proteome</keyword>